<evidence type="ECO:0000256" key="6">
    <source>
        <dbReference type="SAM" id="MobiDB-lite"/>
    </source>
</evidence>
<keyword evidence="4" id="KW-0722">Serine protease inhibitor</keyword>
<keyword evidence="2" id="KW-0964">Secreted</keyword>
<dbReference type="Proteomes" id="UP001549920">
    <property type="component" value="Unassembled WGS sequence"/>
</dbReference>
<feature type="region of interest" description="Disordered" evidence="6">
    <location>
        <begin position="281"/>
        <end position="380"/>
    </location>
</feature>
<keyword evidence="3" id="KW-0646">Protease inhibitor</keyword>
<dbReference type="EMBL" id="JBEUOH010000023">
    <property type="protein sequence ID" value="KAL0861297.1"/>
    <property type="molecule type" value="Genomic_DNA"/>
</dbReference>
<feature type="region of interest" description="Disordered" evidence="6">
    <location>
        <begin position="227"/>
        <end position="269"/>
    </location>
</feature>
<evidence type="ECO:0000256" key="3">
    <source>
        <dbReference type="ARBA" id="ARBA00022690"/>
    </source>
</evidence>
<dbReference type="InterPro" id="IPR036201">
    <property type="entry name" value="Pacifastin_dom_sf"/>
</dbReference>
<comment type="subcellular location">
    <subcellularLocation>
        <location evidence="1">Secreted</location>
    </subcellularLocation>
</comment>
<gene>
    <name evidence="8" type="ORF">ABMA27_008858</name>
</gene>
<feature type="compositionally biased region" description="Polar residues" evidence="6">
    <location>
        <begin position="236"/>
        <end position="261"/>
    </location>
</feature>
<keyword evidence="9" id="KW-1185">Reference proteome</keyword>
<evidence type="ECO:0000256" key="5">
    <source>
        <dbReference type="ARBA" id="ARBA00029459"/>
    </source>
</evidence>
<feature type="compositionally biased region" description="Basic and acidic residues" evidence="6">
    <location>
        <begin position="345"/>
        <end position="365"/>
    </location>
</feature>
<dbReference type="SUPFAM" id="SSF57283">
    <property type="entry name" value="PMP inhibitors"/>
    <property type="match status" value="1"/>
</dbReference>
<evidence type="ECO:0000256" key="2">
    <source>
        <dbReference type="ARBA" id="ARBA00022525"/>
    </source>
</evidence>
<protein>
    <submittedName>
        <fullName evidence="8">Uncharacterized protein</fullName>
    </submittedName>
</protein>
<evidence type="ECO:0000256" key="7">
    <source>
        <dbReference type="SAM" id="SignalP"/>
    </source>
</evidence>
<evidence type="ECO:0000313" key="9">
    <source>
        <dbReference type="Proteomes" id="UP001549920"/>
    </source>
</evidence>
<evidence type="ECO:0000313" key="8">
    <source>
        <dbReference type="EMBL" id="KAL0861297.1"/>
    </source>
</evidence>
<evidence type="ECO:0000256" key="4">
    <source>
        <dbReference type="ARBA" id="ARBA00022900"/>
    </source>
</evidence>
<feature type="signal peptide" evidence="7">
    <location>
        <begin position="1"/>
        <end position="17"/>
    </location>
</feature>
<name>A0ABR3H920_LOXSC</name>
<keyword evidence="7" id="KW-0732">Signal</keyword>
<comment type="caution">
    <text evidence="8">The sequence shown here is derived from an EMBL/GenBank/DDBJ whole genome shotgun (WGS) entry which is preliminary data.</text>
</comment>
<proteinExistence type="inferred from homology"/>
<organism evidence="8 9">
    <name type="scientific">Loxostege sticticalis</name>
    <name type="common">Beet webworm moth</name>
    <dbReference type="NCBI Taxonomy" id="481309"/>
    <lineage>
        <taxon>Eukaryota</taxon>
        <taxon>Metazoa</taxon>
        <taxon>Ecdysozoa</taxon>
        <taxon>Arthropoda</taxon>
        <taxon>Hexapoda</taxon>
        <taxon>Insecta</taxon>
        <taxon>Pterygota</taxon>
        <taxon>Neoptera</taxon>
        <taxon>Endopterygota</taxon>
        <taxon>Lepidoptera</taxon>
        <taxon>Glossata</taxon>
        <taxon>Ditrysia</taxon>
        <taxon>Pyraloidea</taxon>
        <taxon>Crambidae</taxon>
        <taxon>Pyraustinae</taxon>
        <taxon>Loxostege</taxon>
    </lineage>
</organism>
<comment type="similarity">
    <text evidence="5">Belongs to the protease inhibitor I19 family.</text>
</comment>
<feature type="compositionally biased region" description="Basic and acidic residues" evidence="6">
    <location>
        <begin position="282"/>
        <end position="312"/>
    </location>
</feature>
<sequence>MEVLILVIAALIENVFLFDFADDSKTTLSCEVGDTIQNGRITCTCTQLHVYECIIKKSSKNERDETTQKKFACQPNRMYVEESTTCICNRNGSWPNSACGDIFDSLPAENVVRTRCQPDGYVFVGCNVCRCDSNGYVDNTRCTNNECPSLNKRRSLKNSGKSVYGTCEAKNWYSLAPCQFCFCLNENKLVCNTGNFNTQKLHLGSYNLNVCGKDLIKEAIELLPDNKKSMRDGEGNTITTTSKPTPRNSLGVQSSNMQLQIRVSEEDKKSAEKYLNKNIETIQEKGGKETSSESANKEDSGVNNAEDNRIESTRSPYQEDDENAESTDEGSKEPTPPKIDDEESKDPTRSKKDDEEDKFTDHEVVEPGLKIPESHPTDIEENKTGRVSLKNFEDFGAQLQASLPMVLENVFRMALRKSMVTVVNDNKCVPGSVHTVKCNTCFCMKNSKMVCTDNKCVKETNK</sequence>
<feature type="compositionally biased region" description="Acidic residues" evidence="6">
    <location>
        <begin position="318"/>
        <end position="328"/>
    </location>
</feature>
<feature type="chain" id="PRO_5046697185" evidence="7">
    <location>
        <begin position="18"/>
        <end position="462"/>
    </location>
</feature>
<reference evidence="8 9" key="1">
    <citation type="submission" date="2024-06" db="EMBL/GenBank/DDBJ databases">
        <title>A chromosome-level genome assembly of beet webworm, Loxostege sticticalis.</title>
        <authorList>
            <person name="Zhang Y."/>
        </authorList>
    </citation>
    <scope>NUCLEOTIDE SEQUENCE [LARGE SCALE GENOMIC DNA]</scope>
    <source>
        <strain evidence="8">AQ026</strain>
        <tissue evidence="8">Whole body</tissue>
    </source>
</reference>
<evidence type="ECO:0000256" key="1">
    <source>
        <dbReference type="ARBA" id="ARBA00004613"/>
    </source>
</evidence>
<accession>A0ABR3H920</accession>